<reference evidence="3" key="1">
    <citation type="submission" date="2015-09" db="EMBL/GenBank/DDBJ databases">
        <authorList>
            <consortium name="Pathogen Informatics"/>
        </authorList>
    </citation>
    <scope>NUCLEOTIDE SEQUENCE [LARGE SCALE GENOMIC DNA]</scope>
    <source>
        <strain evidence="3">Lake Konstanz</strain>
    </source>
</reference>
<feature type="region of interest" description="Disordered" evidence="1">
    <location>
        <begin position="896"/>
        <end position="915"/>
    </location>
</feature>
<feature type="compositionally biased region" description="Low complexity" evidence="1">
    <location>
        <begin position="711"/>
        <end position="740"/>
    </location>
</feature>
<feature type="compositionally biased region" description="Polar residues" evidence="1">
    <location>
        <begin position="796"/>
        <end position="806"/>
    </location>
</feature>
<protein>
    <submittedName>
        <fullName evidence="2">Uncharacterized protein</fullName>
    </submittedName>
</protein>
<feature type="compositionally biased region" description="Basic and acidic residues" evidence="1">
    <location>
        <begin position="779"/>
        <end position="788"/>
    </location>
</feature>
<proteinExistence type="predicted"/>
<feature type="compositionally biased region" description="Gly residues" evidence="1">
    <location>
        <begin position="670"/>
        <end position="684"/>
    </location>
</feature>
<name>A0A0S4JLA8_BODSA</name>
<feature type="compositionally biased region" description="Polar residues" evidence="1">
    <location>
        <begin position="40"/>
        <end position="66"/>
    </location>
</feature>
<feature type="region of interest" description="Disordered" evidence="1">
    <location>
        <begin position="935"/>
        <end position="989"/>
    </location>
</feature>
<feature type="region of interest" description="Disordered" evidence="1">
    <location>
        <begin position="136"/>
        <end position="167"/>
    </location>
</feature>
<feature type="region of interest" description="Disordered" evidence="1">
    <location>
        <begin position="630"/>
        <end position="684"/>
    </location>
</feature>
<feature type="region of interest" description="Disordered" evidence="1">
    <location>
        <begin position="201"/>
        <end position="235"/>
    </location>
</feature>
<accession>A0A0S4JLA8</accession>
<evidence type="ECO:0000313" key="2">
    <source>
        <dbReference type="EMBL" id="CUG89853.1"/>
    </source>
</evidence>
<sequence>MDRWSVASLGQRTDIIRSLRQQQRREVFKKEDAKKHKHSSSPFDRTMLSTETPGTTTMVSSPTPSRTLHRQHGEDTPQTLRLSRALGILRRLAKQDEVLEERANLCELTFGRLNDHAQLGPDETTTSSAAQQLLSDKAHASAVDDEGALPTDDDDTGRSAEKDDGLPQQVTGVSVFRIVERQWQRCVTEFEVARIERAAMTSTNTSSTPITGDDNEGEEEATEEQECGDGASSPEDRAVEAAIEKGATLDLSGVALRLSHLPAMVEFITAAATNAATSSSRSHCNAKGQQHLTNNESMRCQLRMPLRTVDLTDLETCEQSGPASRLEASRIVAHLCKLLQDVPSIVVMHLSEHCALLESHCAELQKYLEKNLETLRMQIRRRVKSRVRMAARAQRNERDELVNFFLWENTDRCGIMELDKTFRRDAKKAMKTAAETTLRRAQEKFTQQRLAVARQEFFDYVQGSMTDYYRQSLSGLIRQQLKFLQQQELRDRNGVVSSMSTALDSLVTANKISLHRLQERLRNSESSRRESVLALLREERASRARECGAVSAFHLLTSMILHFKLLKGHWTNIFEARGELFLGPYMMPWMMRRVSFVTFTKNNTHGPDADTAAPPMPDFASPADVVEETPQLDASIRSPGKKTTRETGDSLGESFRAARPSVFSSSVTSSGGGGANGAAGGGGQSLTDVSGVAEAIIAVKRTTTALSPTGSVASRRSSHAPSPRNHAITTKMPSTTSLSPTPTPIDAPPEESIEATGDTQVANVAPQPESADPTVAESSHVEHPKNREEEEETITARFSSFRSQQPLEAAGPLDDTEKPPGAGVTTASTGDVADVGSTSDATTKSEHPVTAEGTLEGVHDVTVSKLGKYVRVYIEESIEATGDTQVANVAPQIGSADPTVAESSHVEHPKNGEEEEETITARFSSFRSQQPLEAAAPLDDTEKPLGAGVTTASSGDGADVGSTSDATTKSEHPVTAEGTMEGVHDVTVS</sequence>
<keyword evidence="3" id="KW-1185">Reference proteome</keyword>
<feature type="compositionally biased region" description="Polar residues" evidence="1">
    <location>
        <begin position="201"/>
        <end position="210"/>
    </location>
</feature>
<feature type="compositionally biased region" description="Acidic residues" evidence="1">
    <location>
        <begin position="213"/>
        <end position="227"/>
    </location>
</feature>
<dbReference type="AlphaFoldDB" id="A0A0S4JLA8"/>
<dbReference type="Proteomes" id="UP000051952">
    <property type="component" value="Unassembled WGS sequence"/>
</dbReference>
<feature type="compositionally biased region" description="Acidic residues" evidence="1">
    <location>
        <begin position="143"/>
        <end position="155"/>
    </location>
</feature>
<evidence type="ECO:0000313" key="3">
    <source>
        <dbReference type="Proteomes" id="UP000051952"/>
    </source>
</evidence>
<evidence type="ECO:0000256" key="1">
    <source>
        <dbReference type="SAM" id="MobiDB-lite"/>
    </source>
</evidence>
<feature type="region of interest" description="Disordered" evidence="1">
    <location>
        <begin position="706"/>
        <end position="850"/>
    </location>
</feature>
<dbReference type="VEuPathDB" id="TriTrypDB:BSAL_23740"/>
<gene>
    <name evidence="2" type="ORF">BSAL_23740</name>
</gene>
<dbReference type="EMBL" id="CYKH01001773">
    <property type="protein sequence ID" value="CUG89853.1"/>
    <property type="molecule type" value="Genomic_DNA"/>
</dbReference>
<feature type="region of interest" description="Disordered" evidence="1">
    <location>
        <begin position="26"/>
        <end position="78"/>
    </location>
</feature>
<organism evidence="2 3">
    <name type="scientific">Bodo saltans</name>
    <name type="common">Flagellated protozoan</name>
    <dbReference type="NCBI Taxonomy" id="75058"/>
    <lineage>
        <taxon>Eukaryota</taxon>
        <taxon>Discoba</taxon>
        <taxon>Euglenozoa</taxon>
        <taxon>Kinetoplastea</taxon>
        <taxon>Metakinetoplastina</taxon>
        <taxon>Eubodonida</taxon>
        <taxon>Bodonidae</taxon>
        <taxon>Bodo</taxon>
    </lineage>
</organism>
<feature type="compositionally biased region" description="Basic and acidic residues" evidence="1">
    <location>
        <begin position="156"/>
        <end position="165"/>
    </location>
</feature>